<comment type="cofactor">
    <cofactor evidence="7">
        <name>Mg(2+)</name>
        <dbReference type="ChEBI" id="CHEBI:18420"/>
    </cofactor>
</comment>
<evidence type="ECO:0000256" key="1">
    <source>
        <dbReference type="ARBA" id="ARBA00022679"/>
    </source>
</evidence>
<dbReference type="EC" id="2.7.7.89" evidence="7"/>
<dbReference type="OrthoDB" id="9759366at2"/>
<dbReference type="GO" id="GO:0005524">
    <property type="term" value="F:ATP binding"/>
    <property type="evidence" value="ECO:0007669"/>
    <property type="project" value="UniProtKB-UniRule"/>
</dbReference>
<evidence type="ECO:0000256" key="4">
    <source>
        <dbReference type="ARBA" id="ARBA00022840"/>
    </source>
</evidence>
<feature type="domain" description="PII-uridylyltransferase/Glutamine-synthetase adenylyltransferase" evidence="9">
    <location>
        <begin position="317"/>
        <end position="455"/>
    </location>
</feature>
<dbReference type="InterPro" id="IPR005190">
    <property type="entry name" value="GlnE_rpt_dom"/>
</dbReference>
<dbReference type="GO" id="GO:0008882">
    <property type="term" value="F:[glutamate-ammonia-ligase] adenylyltransferase activity"/>
    <property type="evidence" value="ECO:0007669"/>
    <property type="project" value="UniProtKB-UniRule"/>
</dbReference>
<dbReference type="EMBL" id="FOHW01000032">
    <property type="protein sequence ID" value="SET90889.1"/>
    <property type="molecule type" value="Genomic_DNA"/>
</dbReference>
<feature type="region of interest" description="Adenylyl removase" evidence="7">
    <location>
        <begin position="1"/>
        <end position="460"/>
    </location>
</feature>
<reference evidence="10 11" key="1">
    <citation type="submission" date="2016-10" db="EMBL/GenBank/DDBJ databases">
        <authorList>
            <person name="de Groot N.N."/>
        </authorList>
    </citation>
    <scope>NUCLEOTIDE SEQUENCE [LARGE SCALE GENOMIC DNA]</scope>
    <source>
        <strain evidence="10 11">DSM 11363</strain>
    </source>
</reference>
<dbReference type="InterPro" id="IPR013546">
    <property type="entry name" value="PII_UdlTrfase/GS_AdlTrfase"/>
</dbReference>
<dbReference type="NCBIfam" id="NF008292">
    <property type="entry name" value="PRK11072.1"/>
    <property type="match status" value="1"/>
</dbReference>
<keyword evidence="6 7" id="KW-0511">Multifunctional enzyme</keyword>
<feature type="domain" description="Glutamate-ammonia ligase adenylyltransferase repeated" evidence="8">
    <location>
        <begin position="578"/>
        <end position="830"/>
    </location>
</feature>
<evidence type="ECO:0000313" key="10">
    <source>
        <dbReference type="EMBL" id="SET90889.1"/>
    </source>
</evidence>
<dbReference type="PANTHER" id="PTHR30621">
    <property type="entry name" value="GLUTAMINE SYNTHETASE ADENYLYLTRANSFERASE"/>
    <property type="match status" value="1"/>
</dbReference>
<name>A0A1I0I3Q9_9PSED</name>
<protein>
    <recommendedName>
        <fullName evidence="7">Bifunctional glutamine synthetase adenylyltransferase/adenylyl-removing enzyme</fullName>
    </recommendedName>
    <alternativeName>
        <fullName evidence="7">ATP:glutamine synthetase adenylyltransferase</fullName>
    </alternativeName>
    <alternativeName>
        <fullName evidence="7">ATase</fullName>
    </alternativeName>
    <domain>
        <recommendedName>
            <fullName evidence="7">Glutamine synthetase adenylyl-L-tyrosine phosphorylase</fullName>
            <ecNumber evidence="7">2.7.7.89</ecNumber>
        </recommendedName>
        <alternativeName>
            <fullName evidence="7">Adenylyl removase</fullName>
            <shortName evidence="7">AR</shortName>
            <shortName evidence="7">AT-N</shortName>
        </alternativeName>
    </domain>
    <domain>
        <recommendedName>
            <fullName evidence="7">Glutamine synthetase adenylyl transferase</fullName>
            <ecNumber evidence="7">2.7.7.42</ecNumber>
        </recommendedName>
        <alternativeName>
            <fullName evidence="7">Adenylyl transferase</fullName>
            <shortName evidence="7">AT</shortName>
            <shortName evidence="7">AT-C</shortName>
        </alternativeName>
    </domain>
</protein>
<evidence type="ECO:0000259" key="8">
    <source>
        <dbReference type="Pfam" id="PF03710"/>
    </source>
</evidence>
<dbReference type="InterPro" id="IPR023057">
    <property type="entry name" value="GlnE"/>
</dbReference>
<evidence type="ECO:0000256" key="5">
    <source>
        <dbReference type="ARBA" id="ARBA00022842"/>
    </source>
</evidence>
<comment type="similarity">
    <text evidence="7">Belongs to the GlnE family.</text>
</comment>
<dbReference type="EC" id="2.7.7.42" evidence="7"/>
<dbReference type="Gene3D" id="3.30.460.10">
    <property type="entry name" value="Beta Polymerase, domain 2"/>
    <property type="match status" value="2"/>
</dbReference>
<dbReference type="Gene3D" id="1.20.120.330">
    <property type="entry name" value="Nucleotidyltransferases domain 2"/>
    <property type="match status" value="2"/>
</dbReference>
<keyword evidence="10" id="KW-0436">Ligase</keyword>
<evidence type="ECO:0000256" key="3">
    <source>
        <dbReference type="ARBA" id="ARBA00022741"/>
    </source>
</evidence>
<sequence>MSLPLLAELPAVLLPLVTRARQSWRTALDSLPDEAGRSFQAWPEARLLAFDRVCAASDFVADQVSRDPLMLLDLAESGELERSFAPGEMLEHLANAVIQAASDDELGRNLRRQRTRQQARIIWRDLTRQADLVETCRDLSDMADGCIDLAYKWLYERHCQQFGTPTGRRTGEPQQMVILGMGKLGAVELNLSSDIDLIFAYPEGGETQGVKRPLDNQEFFIRLGQRLIKALDPVTVDGFVFRVDMRLRPYGSSGALVLSFNALEQYYQDQGRDWERYAMIKARVVGGDQEKGGELLGMLRPFVYRRYLDFSAIEALRTMKQLIQQEVRRKGMAENIKLGSGGIREVEFIAQAFQLIHGGRDLSLQQRPLLKVLKTLEGQGYLPAAVIDELREGYQFLRYTEHAIQAIADRQTQMLPDDPQDQARIAFMMGFTDWTSFHVQLMYWRGRVAWHFRQVIADPDEEEGQEDHGEEIVGGEWLPLWEESQNEESACLQLHEGGFADAQKALKNLSNLRNSSQLRSMQRLGRERLDAFIPRLLAQAVEHDNPDLVLERVLPLVEAVARRSAYLVLLTENPGALRRLLTLCAASPWIAEQIARFPLLLDELLNEGRLFSPPQALELAAELRERLTRIPEDDLEQQMEALRHFKLAHRLRVAASEITGSLPLMKVSDYLTWLAEAILEQVLALAWRHTVARHGAPRRPDGTLCDPGFVIVGYGKVGGIELGHGSDLDLVFIHDGDPQAETDGAKPIDGAQFFTRLGQRIIHLITTQTNSGQLYEVDMRLRPSGAAGLLVSSLGAFSRYQENEAWTWEHQALVRARVLVGSNDVGRQFEGVRASVLGRERDLPKLRQEVSEMRAKMRDNLGTRITAAGKGANAFEPTARFDLKQDAGGIVDIEFMVQYAALAWSREHPSLLRYTDNIRILEGLEEASLMAAADAGLLREAYKAYRSAAHRQALQNDPGVVAGDQFVTERREVMRIWGQLGLS</sequence>
<dbReference type="SUPFAM" id="SSF81593">
    <property type="entry name" value="Nucleotidyltransferase substrate binding subunit/domain"/>
    <property type="match status" value="2"/>
</dbReference>
<feature type="region of interest" description="Adenylyl transferase" evidence="7">
    <location>
        <begin position="473"/>
        <end position="983"/>
    </location>
</feature>
<dbReference type="Pfam" id="PF03710">
    <property type="entry name" value="GlnE"/>
    <property type="match status" value="2"/>
</dbReference>
<proteinExistence type="inferred from homology"/>
<evidence type="ECO:0000256" key="7">
    <source>
        <dbReference type="HAMAP-Rule" id="MF_00802"/>
    </source>
</evidence>
<dbReference type="FunFam" id="3.30.460.10:FF:000009">
    <property type="entry name" value="Bifunctional glutamine synthetase adenylyltransferase/adenylyl-removing enzyme"/>
    <property type="match status" value="2"/>
</dbReference>
<dbReference type="InterPro" id="IPR043519">
    <property type="entry name" value="NT_sf"/>
</dbReference>
<dbReference type="GO" id="GO:0000820">
    <property type="term" value="P:regulation of glutamine family amino acid metabolic process"/>
    <property type="evidence" value="ECO:0007669"/>
    <property type="project" value="UniProtKB-UniRule"/>
</dbReference>
<dbReference type="PANTHER" id="PTHR30621:SF0">
    <property type="entry name" value="BIFUNCTIONAL GLUTAMINE SYNTHETASE ADENYLYLTRANSFERASE_ADENYLYL-REMOVING ENZYME"/>
    <property type="match status" value="1"/>
</dbReference>
<feature type="domain" description="Glutamate-ammonia ligase adenylyltransferase repeated" evidence="8">
    <location>
        <begin position="51"/>
        <end position="293"/>
    </location>
</feature>
<keyword evidence="1 7" id="KW-0808">Transferase</keyword>
<organism evidence="10 11">
    <name type="scientific">Pseudomonas graminis</name>
    <dbReference type="NCBI Taxonomy" id="158627"/>
    <lineage>
        <taxon>Bacteria</taxon>
        <taxon>Pseudomonadati</taxon>
        <taxon>Pseudomonadota</taxon>
        <taxon>Gammaproteobacteria</taxon>
        <taxon>Pseudomonadales</taxon>
        <taxon>Pseudomonadaceae</taxon>
        <taxon>Pseudomonas</taxon>
    </lineage>
</organism>
<dbReference type="Proteomes" id="UP000182332">
    <property type="component" value="Unassembled WGS sequence"/>
</dbReference>
<dbReference type="GO" id="GO:0000287">
    <property type="term" value="F:magnesium ion binding"/>
    <property type="evidence" value="ECO:0007669"/>
    <property type="project" value="UniProtKB-UniRule"/>
</dbReference>
<comment type="function">
    <text evidence="7">Involved in the regulation of glutamine synthetase GlnA, a key enzyme in the process to assimilate ammonia. When cellular nitrogen levels are high, the C-terminal adenylyl transferase (AT) inactivates GlnA by covalent transfer of an adenylyl group from ATP to specific tyrosine residue of GlnA, thus reducing its activity. Conversely, when nitrogen levels are low, the N-terminal adenylyl removase (AR) activates GlnA by removing the adenylyl group by phosphorolysis, increasing its activity. The regulatory region of GlnE binds the signal transduction protein PII (GlnB) which indicates the nitrogen status of the cell.</text>
</comment>
<dbReference type="SUPFAM" id="SSF81301">
    <property type="entry name" value="Nucleotidyltransferase"/>
    <property type="match status" value="2"/>
</dbReference>
<keyword evidence="2 7" id="KW-0548">Nucleotidyltransferase</keyword>
<comment type="catalytic activity">
    <reaction evidence="7">
        <text>[glutamine synthetase]-O(4)-(5'-adenylyl)-L-tyrosine + phosphate = [glutamine synthetase]-L-tyrosine + ADP</text>
        <dbReference type="Rhea" id="RHEA:43716"/>
        <dbReference type="Rhea" id="RHEA-COMP:10660"/>
        <dbReference type="Rhea" id="RHEA-COMP:10661"/>
        <dbReference type="ChEBI" id="CHEBI:43474"/>
        <dbReference type="ChEBI" id="CHEBI:46858"/>
        <dbReference type="ChEBI" id="CHEBI:83624"/>
        <dbReference type="ChEBI" id="CHEBI:456216"/>
        <dbReference type="EC" id="2.7.7.89"/>
    </reaction>
</comment>
<dbReference type="FunFam" id="1.20.120.330:FF:000005">
    <property type="entry name" value="Bifunctional glutamine synthetase adenylyltransferase/adenylyl-removing enzyme"/>
    <property type="match status" value="1"/>
</dbReference>
<dbReference type="GO" id="GO:0047388">
    <property type="term" value="F:[glutamine synthetase]-adenylyl-L-tyrosine phosphorylase activity"/>
    <property type="evidence" value="ECO:0007669"/>
    <property type="project" value="UniProtKB-EC"/>
</dbReference>
<keyword evidence="3 7" id="KW-0547">Nucleotide-binding</keyword>
<dbReference type="GO" id="GO:0016874">
    <property type="term" value="F:ligase activity"/>
    <property type="evidence" value="ECO:0007669"/>
    <property type="project" value="UniProtKB-KW"/>
</dbReference>
<dbReference type="RefSeq" id="WP_074892181.1">
    <property type="nucleotide sequence ID" value="NZ_FOHW01000032.1"/>
</dbReference>
<keyword evidence="5 7" id="KW-0460">Magnesium</keyword>
<accession>A0A1I0I3Q9</accession>
<comment type="catalytic activity">
    <reaction evidence="7">
        <text>[glutamine synthetase]-L-tyrosine + ATP = [glutamine synthetase]-O(4)-(5'-adenylyl)-L-tyrosine + diphosphate</text>
        <dbReference type="Rhea" id="RHEA:18589"/>
        <dbReference type="Rhea" id="RHEA-COMP:10660"/>
        <dbReference type="Rhea" id="RHEA-COMP:10661"/>
        <dbReference type="ChEBI" id="CHEBI:30616"/>
        <dbReference type="ChEBI" id="CHEBI:33019"/>
        <dbReference type="ChEBI" id="CHEBI:46858"/>
        <dbReference type="ChEBI" id="CHEBI:83624"/>
        <dbReference type="EC" id="2.7.7.42"/>
    </reaction>
</comment>
<gene>
    <name evidence="7" type="primary">glnE</name>
    <name evidence="10" type="ORF">SAMN05216197_13216</name>
</gene>
<dbReference type="AlphaFoldDB" id="A0A1I0I3Q9"/>
<evidence type="ECO:0000256" key="6">
    <source>
        <dbReference type="ARBA" id="ARBA00023268"/>
    </source>
</evidence>
<evidence type="ECO:0000259" key="9">
    <source>
        <dbReference type="Pfam" id="PF08335"/>
    </source>
</evidence>
<evidence type="ECO:0000256" key="2">
    <source>
        <dbReference type="ARBA" id="ARBA00022695"/>
    </source>
</evidence>
<feature type="domain" description="PII-uridylyltransferase/Glutamine-synthetase adenylyltransferase" evidence="9">
    <location>
        <begin position="877"/>
        <end position="951"/>
    </location>
</feature>
<dbReference type="Gene3D" id="1.20.120.1510">
    <property type="match status" value="1"/>
</dbReference>
<keyword evidence="4 7" id="KW-0067">ATP-binding</keyword>
<dbReference type="CDD" id="cd05401">
    <property type="entry name" value="NT_GlnE_GlnD_like"/>
    <property type="match status" value="2"/>
</dbReference>
<dbReference type="Pfam" id="PF08335">
    <property type="entry name" value="GlnD_UR_UTase"/>
    <property type="match status" value="2"/>
</dbReference>
<dbReference type="HAMAP" id="MF_00802">
    <property type="entry name" value="GlnE"/>
    <property type="match status" value="1"/>
</dbReference>
<dbReference type="GO" id="GO:0005829">
    <property type="term" value="C:cytosol"/>
    <property type="evidence" value="ECO:0007669"/>
    <property type="project" value="TreeGrafter"/>
</dbReference>
<evidence type="ECO:0000313" key="11">
    <source>
        <dbReference type="Proteomes" id="UP000182332"/>
    </source>
</evidence>